<dbReference type="InterPro" id="IPR046528">
    <property type="entry name" value="DUF6593"/>
</dbReference>
<sequence>MELTLSHNCVLHTDLLSPDGQSLYTISTPRRFPRKATTITKAVLDDKGRPTGESEELATIHWHCFRNSQLVYNDKITDINDFMPSQGMFRRTRCLTAPDGKSYRWKMGCHTSHLEVDEVTGEHSVVARMRQRNILRGTKPVLEIDELSVDLLDLVVVTWVFVEQKRRDRQHHQHL</sequence>
<evidence type="ECO:0000313" key="3">
    <source>
        <dbReference type="Proteomes" id="UP000703269"/>
    </source>
</evidence>
<name>A0A9P3G5U2_9APHY</name>
<evidence type="ECO:0000259" key="1">
    <source>
        <dbReference type="Pfam" id="PF20236"/>
    </source>
</evidence>
<evidence type="ECO:0000313" key="2">
    <source>
        <dbReference type="EMBL" id="GJE88095.1"/>
    </source>
</evidence>
<gene>
    <name evidence="2" type="ORF">PsYK624_041780</name>
</gene>
<dbReference type="OrthoDB" id="3360976at2759"/>
<reference evidence="2 3" key="1">
    <citation type="submission" date="2021-08" db="EMBL/GenBank/DDBJ databases">
        <title>Draft Genome Sequence of Phanerochaete sordida strain YK-624.</title>
        <authorList>
            <person name="Mori T."/>
            <person name="Dohra H."/>
            <person name="Suzuki T."/>
            <person name="Kawagishi H."/>
            <person name="Hirai H."/>
        </authorList>
    </citation>
    <scope>NUCLEOTIDE SEQUENCE [LARGE SCALE GENOMIC DNA]</scope>
    <source>
        <strain evidence="2 3">YK-624</strain>
    </source>
</reference>
<dbReference type="Proteomes" id="UP000703269">
    <property type="component" value="Unassembled WGS sequence"/>
</dbReference>
<keyword evidence="3" id="KW-1185">Reference proteome</keyword>
<dbReference type="EMBL" id="BPQB01000008">
    <property type="protein sequence ID" value="GJE88095.1"/>
    <property type="molecule type" value="Genomic_DNA"/>
</dbReference>
<dbReference type="Pfam" id="PF20236">
    <property type="entry name" value="DUF6593"/>
    <property type="match status" value="1"/>
</dbReference>
<organism evidence="2 3">
    <name type="scientific">Phanerochaete sordida</name>
    <dbReference type="NCBI Taxonomy" id="48140"/>
    <lineage>
        <taxon>Eukaryota</taxon>
        <taxon>Fungi</taxon>
        <taxon>Dikarya</taxon>
        <taxon>Basidiomycota</taxon>
        <taxon>Agaricomycotina</taxon>
        <taxon>Agaricomycetes</taxon>
        <taxon>Polyporales</taxon>
        <taxon>Phanerochaetaceae</taxon>
        <taxon>Phanerochaete</taxon>
    </lineage>
</organism>
<proteinExistence type="predicted"/>
<feature type="domain" description="DUF6593" evidence="1">
    <location>
        <begin position="10"/>
        <end position="168"/>
    </location>
</feature>
<accession>A0A9P3G5U2</accession>
<dbReference type="AlphaFoldDB" id="A0A9P3G5U2"/>
<protein>
    <recommendedName>
        <fullName evidence="1">DUF6593 domain-containing protein</fullName>
    </recommendedName>
</protein>
<comment type="caution">
    <text evidence="2">The sequence shown here is derived from an EMBL/GenBank/DDBJ whole genome shotgun (WGS) entry which is preliminary data.</text>
</comment>